<gene>
    <name evidence="2" type="ORF">pJD12_230</name>
</gene>
<proteinExistence type="predicted"/>
<reference evidence="2" key="1">
    <citation type="journal article" date="2015" name="Genome Announc.">
        <title>Complete Genome Sequence of the Linear Plasmid pJD12 Hosted by Micrococcus sp. D12, Isolated from a High-Altitude Volcanic Lake in Argentina.</title>
        <authorList>
            <person name="Dib J.R."/>
            <person name="Angelov A."/>
            <person name="Liebl W."/>
            <person name="Dobber J."/>
            <person name="Voget S."/>
            <person name="Schuldes J."/>
            <person name="Gorriti M."/>
            <person name="Farias M.E."/>
            <person name="Meinhardt F."/>
            <person name="Daniel R."/>
        </authorList>
    </citation>
    <scope>NUCLEOTIDE SEQUENCE</scope>
    <source>
        <strain evidence="2">MG-2010-D12</strain>
        <plasmid evidence="2">pJD12</plasmid>
    </source>
</reference>
<dbReference type="AlphaFoldDB" id="A0A0F6WFJ8"/>
<geneLocation type="plasmid" evidence="2">
    <name>pJD12</name>
</geneLocation>
<sequence>MDQTSPPSSIQEQIWGAIDPLGEIRSFMEAVNPGDAGESWTAALGRELGAEWERIAQTGAAFRSVLRDIEGAFTVLVPRGWAVMGMDTAVIRRALQLVSEGRGDEADAELALQWRNEGSWRIKQVCARVQTMAVDDPEMGPLYKERARLLRLAATHHENSRYEASIPLIHAQIEGIAADVTEGKKFFSASEKWRADVVDPRLLVSVASGLAALQSTYGASVHATQADGSLSRHGIAHGRELAYDTEINSAKSWSVLDALVEWAQPRMQHLTERRRTSREEENAGSSALDSQGRRIDQREFRETKSVLHLLANSAMGWHRRLGHFRTDLVGAVYDTTDFTKRGLPLVHGVDQHVAGSGDSAFYWRETTSGWVLGKGIHYRDGNFFESYYAGPTPPVNFVMEETWEVAGVLPDWS</sequence>
<evidence type="ECO:0000256" key="1">
    <source>
        <dbReference type="SAM" id="MobiDB-lite"/>
    </source>
</evidence>
<keyword evidence="2" id="KW-0614">Plasmid</keyword>
<dbReference type="GeneID" id="93364606"/>
<feature type="compositionally biased region" description="Basic and acidic residues" evidence="1">
    <location>
        <begin position="270"/>
        <end position="281"/>
    </location>
</feature>
<organism evidence="2">
    <name type="scientific">Micrococcus sp. MG-2010-D12</name>
    <dbReference type="NCBI Taxonomy" id="936902"/>
    <lineage>
        <taxon>Bacteria</taxon>
        <taxon>Bacillati</taxon>
        <taxon>Actinomycetota</taxon>
        <taxon>Actinomycetes</taxon>
        <taxon>Micrococcales</taxon>
        <taxon>Micrococcaceae</taxon>
        <taxon>Micrococcus</taxon>
    </lineage>
</organism>
<feature type="region of interest" description="Disordered" evidence="1">
    <location>
        <begin position="270"/>
        <end position="293"/>
    </location>
</feature>
<evidence type="ECO:0000313" key="2">
    <source>
        <dbReference type="EMBL" id="AKF15799.1"/>
    </source>
</evidence>
<dbReference type="RefSeq" id="WP_134377516.1">
    <property type="nucleotide sequence ID" value="NZ_KR152226.1"/>
</dbReference>
<dbReference type="EMBL" id="KR152226">
    <property type="protein sequence ID" value="AKF15799.1"/>
    <property type="molecule type" value="Genomic_DNA"/>
</dbReference>
<name>A0A0F6WFJ8_9MICC</name>
<accession>A0A0F6WFJ8</accession>
<protein>
    <submittedName>
        <fullName evidence="2">Uncharacterized protein</fullName>
    </submittedName>
</protein>